<sequence length="162" mass="17975">MAHSKITEFNINGSDFYHYSASDGRSSCTTLMVNGKTHSSDGFFRKIVEASGDGGLVLRERLYSRYLFGGSIPTEFDKKVEFSLNGTTFSRHLHTDRKYGPVPHDYEIDGQSVSAVDFNAAIDQKIGDAGRLMYHGLMTLHPSFERKKPEGMASDLDDSPSP</sequence>
<name>A0A8I1EFQ3_PSEPU</name>
<accession>A0A8I1EFQ3</accession>
<evidence type="ECO:0000313" key="2">
    <source>
        <dbReference type="Proteomes" id="UP000637061"/>
    </source>
</evidence>
<dbReference type="AlphaFoldDB" id="A0A8I1EFQ3"/>
<protein>
    <submittedName>
        <fullName evidence="1">Uncharacterized protein</fullName>
    </submittedName>
</protein>
<evidence type="ECO:0000313" key="1">
    <source>
        <dbReference type="EMBL" id="MBI6885824.1"/>
    </source>
</evidence>
<gene>
    <name evidence="1" type="ORF">JEU22_18105</name>
</gene>
<dbReference type="EMBL" id="JAEHTE010000023">
    <property type="protein sequence ID" value="MBI6885824.1"/>
    <property type="molecule type" value="Genomic_DNA"/>
</dbReference>
<comment type="caution">
    <text evidence="1">The sequence shown here is derived from an EMBL/GenBank/DDBJ whole genome shotgun (WGS) entry which is preliminary data.</text>
</comment>
<proteinExistence type="predicted"/>
<dbReference type="RefSeq" id="WP_198747751.1">
    <property type="nucleotide sequence ID" value="NZ_JAEHTE010000023.1"/>
</dbReference>
<reference evidence="1" key="1">
    <citation type="submission" date="2020-12" db="EMBL/GenBank/DDBJ databases">
        <title>Enhanced detection system for hospital associated transmission using whole genome sequencing surveillance.</title>
        <authorList>
            <person name="Harrison L.H."/>
            <person name="Van Tyne D."/>
            <person name="Marsh J.W."/>
            <person name="Griffith M.P."/>
            <person name="Snyder D.J."/>
            <person name="Cooper V.S."/>
            <person name="Mustapha M."/>
        </authorList>
    </citation>
    <scope>NUCLEOTIDE SEQUENCE</scope>
    <source>
        <strain evidence="1">PSB00042</strain>
    </source>
</reference>
<dbReference type="Proteomes" id="UP000637061">
    <property type="component" value="Unassembled WGS sequence"/>
</dbReference>
<organism evidence="1 2">
    <name type="scientific">Pseudomonas putida</name>
    <name type="common">Arthrobacter siderocapsulatus</name>
    <dbReference type="NCBI Taxonomy" id="303"/>
    <lineage>
        <taxon>Bacteria</taxon>
        <taxon>Pseudomonadati</taxon>
        <taxon>Pseudomonadota</taxon>
        <taxon>Gammaproteobacteria</taxon>
        <taxon>Pseudomonadales</taxon>
        <taxon>Pseudomonadaceae</taxon>
        <taxon>Pseudomonas</taxon>
    </lineage>
</organism>